<dbReference type="AlphaFoldDB" id="A0AAD7EQJ0"/>
<dbReference type="Proteomes" id="UP001218218">
    <property type="component" value="Unassembled WGS sequence"/>
</dbReference>
<protein>
    <submittedName>
        <fullName evidence="1">Uncharacterized protein</fullName>
    </submittedName>
</protein>
<reference evidence="1" key="1">
    <citation type="submission" date="2023-03" db="EMBL/GenBank/DDBJ databases">
        <title>Massive genome expansion in bonnet fungi (Mycena s.s.) driven by repeated elements and novel gene families across ecological guilds.</title>
        <authorList>
            <consortium name="Lawrence Berkeley National Laboratory"/>
            <person name="Harder C.B."/>
            <person name="Miyauchi S."/>
            <person name="Viragh M."/>
            <person name="Kuo A."/>
            <person name="Thoen E."/>
            <person name="Andreopoulos B."/>
            <person name="Lu D."/>
            <person name="Skrede I."/>
            <person name="Drula E."/>
            <person name="Henrissat B."/>
            <person name="Morin E."/>
            <person name="Kohler A."/>
            <person name="Barry K."/>
            <person name="LaButti K."/>
            <person name="Morin E."/>
            <person name="Salamov A."/>
            <person name="Lipzen A."/>
            <person name="Mereny Z."/>
            <person name="Hegedus B."/>
            <person name="Baldrian P."/>
            <person name="Stursova M."/>
            <person name="Weitz H."/>
            <person name="Taylor A."/>
            <person name="Grigoriev I.V."/>
            <person name="Nagy L.G."/>
            <person name="Martin F."/>
            <person name="Kauserud H."/>
        </authorList>
    </citation>
    <scope>NUCLEOTIDE SEQUENCE</scope>
    <source>
        <strain evidence="1">CBHHK002</strain>
    </source>
</reference>
<proteinExistence type="predicted"/>
<keyword evidence="2" id="KW-1185">Reference proteome</keyword>
<evidence type="ECO:0000313" key="2">
    <source>
        <dbReference type="Proteomes" id="UP001218218"/>
    </source>
</evidence>
<evidence type="ECO:0000313" key="1">
    <source>
        <dbReference type="EMBL" id="KAJ7343050.1"/>
    </source>
</evidence>
<organism evidence="1 2">
    <name type="scientific">Mycena albidolilacea</name>
    <dbReference type="NCBI Taxonomy" id="1033008"/>
    <lineage>
        <taxon>Eukaryota</taxon>
        <taxon>Fungi</taxon>
        <taxon>Dikarya</taxon>
        <taxon>Basidiomycota</taxon>
        <taxon>Agaricomycotina</taxon>
        <taxon>Agaricomycetes</taxon>
        <taxon>Agaricomycetidae</taxon>
        <taxon>Agaricales</taxon>
        <taxon>Marasmiineae</taxon>
        <taxon>Mycenaceae</taxon>
        <taxon>Mycena</taxon>
    </lineage>
</organism>
<comment type="caution">
    <text evidence="1">The sequence shown here is derived from an EMBL/GenBank/DDBJ whole genome shotgun (WGS) entry which is preliminary data.</text>
</comment>
<accession>A0AAD7EQJ0</accession>
<name>A0AAD7EQJ0_9AGAR</name>
<sequence length="320" mass="37502">MKHIRPVPHNLVRVWEDYSLVHSFADLQREVPRMLLRERDRLAPKRTDAEILDPSLAIISVLRAQMNSKFEAVLGACRQLLLCSPLLVRITQAKRLLTCDGNLSVDLFLIRIVLDLSWDDIRGCICSLRPLVTKESDFFFIFFLPTLCRELDNLYPESIVSRDLARGLLRLMRQIEDGELPMIFWSEWLTDDHEWHCLEWGRHVRSSPQSNPELLRELDQFVPPWDVFSEGLEPVEFYDVVRWLKTSTDAHVDLIDRWRSHLTESMARAGANYRDDELEERWQARTAKEAYIQGPSRSFDREVIRCWEGCLREYMSTGGG</sequence>
<dbReference type="EMBL" id="JARIHO010000024">
    <property type="protein sequence ID" value="KAJ7343050.1"/>
    <property type="molecule type" value="Genomic_DNA"/>
</dbReference>
<gene>
    <name evidence="1" type="ORF">DFH08DRAFT_873996</name>
</gene>